<sequence length="104" mass="11110">MDWCNGKKAGGEEVQGCWVHESWMSRQAGWALVPLALSFSKSASRPPLSPGGQSAAGEGGDRLTAGRPLQHTGLLSLALLFFSSSCRGWSHLLEATGQQPHQLH</sequence>
<organism evidence="2 3">
    <name type="scientific">Ameca splendens</name>
    <dbReference type="NCBI Taxonomy" id="208324"/>
    <lineage>
        <taxon>Eukaryota</taxon>
        <taxon>Metazoa</taxon>
        <taxon>Chordata</taxon>
        <taxon>Craniata</taxon>
        <taxon>Vertebrata</taxon>
        <taxon>Euteleostomi</taxon>
        <taxon>Actinopterygii</taxon>
        <taxon>Neopterygii</taxon>
        <taxon>Teleostei</taxon>
        <taxon>Neoteleostei</taxon>
        <taxon>Acanthomorphata</taxon>
        <taxon>Ovalentaria</taxon>
        <taxon>Atherinomorphae</taxon>
        <taxon>Cyprinodontiformes</taxon>
        <taxon>Goodeidae</taxon>
        <taxon>Ameca</taxon>
    </lineage>
</organism>
<dbReference type="EMBL" id="JAHRIP010001443">
    <property type="protein sequence ID" value="MEQ2280313.1"/>
    <property type="molecule type" value="Genomic_DNA"/>
</dbReference>
<reference evidence="2 3" key="1">
    <citation type="submission" date="2021-06" db="EMBL/GenBank/DDBJ databases">
        <authorList>
            <person name="Palmer J.M."/>
        </authorList>
    </citation>
    <scope>NUCLEOTIDE SEQUENCE [LARGE SCALE GENOMIC DNA]</scope>
    <source>
        <strain evidence="2 3">AS_MEX2019</strain>
        <tissue evidence="2">Muscle</tissue>
    </source>
</reference>
<protein>
    <submittedName>
        <fullName evidence="2">Uncharacterized protein</fullName>
    </submittedName>
</protein>
<accession>A0ABV0XFU4</accession>
<proteinExistence type="predicted"/>
<evidence type="ECO:0000313" key="3">
    <source>
        <dbReference type="Proteomes" id="UP001469553"/>
    </source>
</evidence>
<dbReference type="Proteomes" id="UP001469553">
    <property type="component" value="Unassembled WGS sequence"/>
</dbReference>
<evidence type="ECO:0000313" key="2">
    <source>
        <dbReference type="EMBL" id="MEQ2280313.1"/>
    </source>
</evidence>
<name>A0ABV0XFU4_9TELE</name>
<keyword evidence="3" id="KW-1185">Reference proteome</keyword>
<gene>
    <name evidence="2" type="ORF">AMECASPLE_018499</name>
</gene>
<comment type="caution">
    <text evidence="2">The sequence shown here is derived from an EMBL/GenBank/DDBJ whole genome shotgun (WGS) entry which is preliminary data.</text>
</comment>
<feature type="region of interest" description="Disordered" evidence="1">
    <location>
        <begin position="42"/>
        <end position="65"/>
    </location>
</feature>
<evidence type="ECO:0000256" key="1">
    <source>
        <dbReference type="SAM" id="MobiDB-lite"/>
    </source>
</evidence>